<feature type="transmembrane region" description="Helical" evidence="1">
    <location>
        <begin position="20"/>
        <end position="37"/>
    </location>
</feature>
<organism evidence="2 3">
    <name type="scientific">Lactococcus hircilactis</name>
    <dbReference type="NCBI Taxonomy" id="1494462"/>
    <lineage>
        <taxon>Bacteria</taxon>
        <taxon>Bacillati</taxon>
        <taxon>Bacillota</taxon>
        <taxon>Bacilli</taxon>
        <taxon>Lactobacillales</taxon>
        <taxon>Streptococcaceae</taxon>
        <taxon>Lactococcus</taxon>
    </lineage>
</organism>
<evidence type="ECO:0000313" key="3">
    <source>
        <dbReference type="Proteomes" id="UP000439550"/>
    </source>
</evidence>
<accession>A0A7X2CZQ2</accession>
<gene>
    <name evidence="2" type="ORF">GHI93_00145</name>
</gene>
<dbReference type="RefSeq" id="WP_153494493.1">
    <property type="nucleotide sequence ID" value="NZ_CBCRWP010000039.1"/>
</dbReference>
<feature type="transmembrane region" description="Helical" evidence="1">
    <location>
        <begin position="201"/>
        <end position="219"/>
    </location>
</feature>
<dbReference type="Proteomes" id="UP000439550">
    <property type="component" value="Unassembled WGS sequence"/>
</dbReference>
<feature type="transmembrane region" description="Helical" evidence="1">
    <location>
        <begin position="74"/>
        <end position="92"/>
    </location>
</feature>
<keyword evidence="1" id="KW-0812">Transmembrane</keyword>
<dbReference type="EMBL" id="WITJ01000001">
    <property type="protein sequence ID" value="MQW38363.1"/>
    <property type="molecule type" value="Genomic_DNA"/>
</dbReference>
<feature type="transmembrane region" description="Helical" evidence="1">
    <location>
        <begin position="147"/>
        <end position="164"/>
    </location>
</feature>
<proteinExistence type="predicted"/>
<keyword evidence="1" id="KW-1133">Transmembrane helix</keyword>
<evidence type="ECO:0000256" key="1">
    <source>
        <dbReference type="SAM" id="Phobius"/>
    </source>
</evidence>
<keyword evidence="3" id="KW-1185">Reference proteome</keyword>
<keyword evidence="1" id="KW-0472">Membrane</keyword>
<sequence length="224" mass="26053">MKLEIKYFFQLLRKNNLERLILFFFFLVILTSKYIGYRSIAPVLEFSPTIFANSLLAVKAPNVIANIIQNMSSIFLYSIGLFIPGSIFYFYLNNTHLLIYIRSHDYKIKGLFSFLFSITYSVIFIGLTHVISHVIASSPIRINPYQVFIQILLLELLILLLNLFDTLGLLYLGYFIDLVLLLGLSNMMYKIVKISEVWQTVWLVLLIAGVHLFTLQLLYMKEIK</sequence>
<evidence type="ECO:0000313" key="2">
    <source>
        <dbReference type="EMBL" id="MQW38363.1"/>
    </source>
</evidence>
<protein>
    <submittedName>
        <fullName evidence="2">Uncharacterized protein</fullName>
    </submittedName>
</protein>
<feature type="transmembrane region" description="Helical" evidence="1">
    <location>
        <begin position="170"/>
        <end position="189"/>
    </location>
</feature>
<feature type="transmembrane region" description="Helical" evidence="1">
    <location>
        <begin position="112"/>
        <end position="135"/>
    </location>
</feature>
<comment type="caution">
    <text evidence="2">The sequence shown here is derived from an EMBL/GenBank/DDBJ whole genome shotgun (WGS) entry which is preliminary data.</text>
</comment>
<name>A0A7X2CZQ2_9LACT</name>
<dbReference type="AlphaFoldDB" id="A0A7X2CZQ2"/>
<reference evidence="2 3" key="1">
    <citation type="submission" date="2019-10" db="EMBL/GenBank/DDBJ databases">
        <authorList>
            <person name="Dong K."/>
        </authorList>
    </citation>
    <scope>NUCLEOTIDE SEQUENCE [LARGE SCALE GENOMIC DNA]</scope>
    <source>
        <strain evidence="2 3">DSM 28960</strain>
    </source>
</reference>